<reference evidence="1 2" key="1">
    <citation type="submission" date="2024-01" db="EMBL/GenBank/DDBJ databases">
        <title>The genomes of 5 underutilized Papilionoideae crops provide insights into root nodulation and disease resistanc.</title>
        <authorList>
            <person name="Jiang F."/>
        </authorList>
    </citation>
    <scope>NUCLEOTIDE SEQUENCE [LARGE SCALE GENOMIC DNA]</scope>
    <source>
        <strain evidence="1">LVBAO_FW01</strain>
        <tissue evidence="1">Leaves</tissue>
    </source>
</reference>
<dbReference type="AlphaFoldDB" id="A0AAN9LSA8"/>
<accession>A0AAN9LSA8</accession>
<evidence type="ECO:0000313" key="2">
    <source>
        <dbReference type="Proteomes" id="UP001367508"/>
    </source>
</evidence>
<name>A0AAN9LSA8_CANGL</name>
<dbReference type="Proteomes" id="UP001367508">
    <property type="component" value="Unassembled WGS sequence"/>
</dbReference>
<organism evidence="1 2">
    <name type="scientific">Canavalia gladiata</name>
    <name type="common">Sword bean</name>
    <name type="synonym">Dolichos gladiatus</name>
    <dbReference type="NCBI Taxonomy" id="3824"/>
    <lineage>
        <taxon>Eukaryota</taxon>
        <taxon>Viridiplantae</taxon>
        <taxon>Streptophyta</taxon>
        <taxon>Embryophyta</taxon>
        <taxon>Tracheophyta</taxon>
        <taxon>Spermatophyta</taxon>
        <taxon>Magnoliopsida</taxon>
        <taxon>eudicotyledons</taxon>
        <taxon>Gunneridae</taxon>
        <taxon>Pentapetalae</taxon>
        <taxon>rosids</taxon>
        <taxon>fabids</taxon>
        <taxon>Fabales</taxon>
        <taxon>Fabaceae</taxon>
        <taxon>Papilionoideae</taxon>
        <taxon>50 kb inversion clade</taxon>
        <taxon>NPAAA clade</taxon>
        <taxon>indigoferoid/millettioid clade</taxon>
        <taxon>Phaseoleae</taxon>
        <taxon>Canavalia</taxon>
    </lineage>
</organism>
<dbReference type="EMBL" id="JAYMYQ010000004">
    <property type="protein sequence ID" value="KAK7338663.1"/>
    <property type="molecule type" value="Genomic_DNA"/>
</dbReference>
<keyword evidence="2" id="KW-1185">Reference proteome</keyword>
<proteinExistence type="predicted"/>
<sequence length="91" mass="10052">MASITVVRPGAVIVLRKKTMEWNARSCNCYIEFGLAWIALVPTIIESIEPVLAQLNTSVRDYLNLQPMLQIDAASSMPQKLFLNLAKASSS</sequence>
<protein>
    <submittedName>
        <fullName evidence="1">Uncharacterized protein</fullName>
    </submittedName>
</protein>
<gene>
    <name evidence="1" type="ORF">VNO77_19287</name>
</gene>
<comment type="caution">
    <text evidence="1">The sequence shown here is derived from an EMBL/GenBank/DDBJ whole genome shotgun (WGS) entry which is preliminary data.</text>
</comment>
<evidence type="ECO:0000313" key="1">
    <source>
        <dbReference type="EMBL" id="KAK7338663.1"/>
    </source>
</evidence>